<evidence type="ECO:0000256" key="1">
    <source>
        <dbReference type="ARBA" id="ARBA00004571"/>
    </source>
</evidence>
<organism evidence="13 14">
    <name type="scientific">Roseateles koreensis</name>
    <dbReference type="NCBI Taxonomy" id="2987526"/>
    <lineage>
        <taxon>Bacteria</taxon>
        <taxon>Pseudomonadati</taxon>
        <taxon>Pseudomonadota</taxon>
        <taxon>Betaproteobacteria</taxon>
        <taxon>Burkholderiales</taxon>
        <taxon>Sphaerotilaceae</taxon>
        <taxon>Roseateles</taxon>
    </lineage>
</organism>
<evidence type="ECO:0000256" key="2">
    <source>
        <dbReference type="ARBA" id="ARBA00011233"/>
    </source>
</evidence>
<dbReference type="CDD" id="cd00342">
    <property type="entry name" value="gram_neg_porins"/>
    <property type="match status" value="1"/>
</dbReference>
<comment type="caution">
    <text evidence="13">The sequence shown here is derived from an EMBL/GenBank/DDBJ whole genome shotgun (WGS) entry which is preliminary data.</text>
</comment>
<feature type="signal peptide" evidence="11">
    <location>
        <begin position="1"/>
        <end position="19"/>
    </location>
</feature>
<keyword evidence="8" id="KW-0626">Porin</keyword>
<evidence type="ECO:0000256" key="7">
    <source>
        <dbReference type="ARBA" id="ARBA00023065"/>
    </source>
</evidence>
<evidence type="ECO:0000256" key="11">
    <source>
        <dbReference type="SAM" id="SignalP"/>
    </source>
</evidence>
<dbReference type="PRINTS" id="PR00184">
    <property type="entry name" value="NEISSPPORIN"/>
</dbReference>
<accession>A0ABT5KRC8</accession>
<evidence type="ECO:0000256" key="3">
    <source>
        <dbReference type="ARBA" id="ARBA00022448"/>
    </source>
</evidence>
<gene>
    <name evidence="13" type="ORF">PRZ01_09725</name>
</gene>
<dbReference type="EMBL" id="JAQQXS010000007">
    <property type="protein sequence ID" value="MDC8785469.1"/>
    <property type="molecule type" value="Genomic_DNA"/>
</dbReference>
<dbReference type="InterPro" id="IPR033900">
    <property type="entry name" value="Gram_neg_porin_domain"/>
</dbReference>
<keyword evidence="6 11" id="KW-0732">Signal</keyword>
<keyword evidence="7" id="KW-0406">Ion transport</keyword>
<evidence type="ECO:0000256" key="9">
    <source>
        <dbReference type="ARBA" id="ARBA00023136"/>
    </source>
</evidence>
<keyword evidence="9" id="KW-0472">Membrane</keyword>
<evidence type="ECO:0000313" key="13">
    <source>
        <dbReference type="EMBL" id="MDC8785469.1"/>
    </source>
</evidence>
<evidence type="ECO:0000256" key="4">
    <source>
        <dbReference type="ARBA" id="ARBA00022452"/>
    </source>
</evidence>
<dbReference type="RefSeq" id="WP_273596582.1">
    <property type="nucleotide sequence ID" value="NZ_JAQQXS010000007.1"/>
</dbReference>
<keyword evidence="10" id="KW-0998">Cell outer membrane</keyword>
<reference evidence="13 14" key="1">
    <citation type="submission" date="2022-10" db="EMBL/GenBank/DDBJ databases">
        <title>paucibacter sp. hw8 Genome sequencing.</title>
        <authorList>
            <person name="Park S."/>
        </authorList>
    </citation>
    <scope>NUCLEOTIDE SEQUENCE [LARGE SCALE GENOMIC DNA]</scope>
    <source>
        <strain evidence="14">hw8</strain>
    </source>
</reference>
<feature type="domain" description="Porin" evidence="12">
    <location>
        <begin position="7"/>
        <end position="303"/>
    </location>
</feature>
<evidence type="ECO:0000313" key="14">
    <source>
        <dbReference type="Proteomes" id="UP001219862"/>
    </source>
</evidence>
<evidence type="ECO:0000259" key="12">
    <source>
        <dbReference type="Pfam" id="PF13609"/>
    </source>
</evidence>
<dbReference type="InterPro" id="IPR023614">
    <property type="entry name" value="Porin_dom_sf"/>
</dbReference>
<keyword evidence="14" id="KW-1185">Reference proteome</keyword>
<sequence>MKKSLVALAVLGSFAGVAAAQSSVTLFGVVDVAARYTSANDQHVYSLASGGNTTSRFGVRGVEDLGGGLKAGFWLESGINVDTGTTDSAFWARRSTVSLMGNFGEVRLGRFKSAAQLQIEDFDPVATTGLGSVENLYSALGSGVNYKRFDNQATYILPENLGGFYGSAEVAAGEGTNAMNKMVGGRLGFKADAFNVSGSYFEAGVSTKFKLTTVGGSYDFGMVKPAFIYSTTEFGSLKQELWTVSATAPLGAGSLWASYTDAKNKSSVALKGLGDSYQVAAGYVYNLSKRTALYTTVSYIDNGAGATFNLNGNTPAVVADGRSGGVDVGVRHSF</sequence>
<dbReference type="PANTHER" id="PTHR34501">
    <property type="entry name" value="PROTEIN YDDL-RELATED"/>
    <property type="match status" value="1"/>
</dbReference>
<dbReference type="InterPro" id="IPR002299">
    <property type="entry name" value="Porin_Neis"/>
</dbReference>
<proteinExistence type="predicted"/>
<comment type="subcellular location">
    <subcellularLocation>
        <location evidence="1">Cell outer membrane</location>
        <topology evidence="1">Multi-pass membrane protein</topology>
    </subcellularLocation>
</comment>
<dbReference type="Proteomes" id="UP001219862">
    <property type="component" value="Unassembled WGS sequence"/>
</dbReference>
<keyword evidence="4" id="KW-1134">Transmembrane beta strand</keyword>
<evidence type="ECO:0000256" key="8">
    <source>
        <dbReference type="ARBA" id="ARBA00023114"/>
    </source>
</evidence>
<dbReference type="Pfam" id="PF13609">
    <property type="entry name" value="Porin_4"/>
    <property type="match status" value="1"/>
</dbReference>
<keyword evidence="5" id="KW-0812">Transmembrane</keyword>
<dbReference type="PANTHER" id="PTHR34501:SF9">
    <property type="entry name" value="MAJOR OUTER MEMBRANE PROTEIN P.IA"/>
    <property type="match status" value="1"/>
</dbReference>
<dbReference type="Gene3D" id="2.40.160.10">
    <property type="entry name" value="Porin"/>
    <property type="match status" value="1"/>
</dbReference>
<name>A0ABT5KRC8_9BURK</name>
<dbReference type="InterPro" id="IPR050298">
    <property type="entry name" value="Gram-neg_bact_OMP"/>
</dbReference>
<protein>
    <submittedName>
        <fullName evidence="13">Porin</fullName>
    </submittedName>
</protein>
<keyword evidence="3" id="KW-0813">Transport</keyword>
<evidence type="ECO:0000256" key="10">
    <source>
        <dbReference type="ARBA" id="ARBA00023237"/>
    </source>
</evidence>
<evidence type="ECO:0000256" key="5">
    <source>
        <dbReference type="ARBA" id="ARBA00022692"/>
    </source>
</evidence>
<comment type="subunit">
    <text evidence="2">Homotrimer.</text>
</comment>
<evidence type="ECO:0000256" key="6">
    <source>
        <dbReference type="ARBA" id="ARBA00022729"/>
    </source>
</evidence>
<dbReference type="SUPFAM" id="SSF56935">
    <property type="entry name" value="Porins"/>
    <property type="match status" value="1"/>
</dbReference>
<feature type="chain" id="PRO_5046547901" evidence="11">
    <location>
        <begin position="20"/>
        <end position="334"/>
    </location>
</feature>